<evidence type="ECO:0008006" key="3">
    <source>
        <dbReference type="Google" id="ProtNLM"/>
    </source>
</evidence>
<dbReference type="EMBL" id="CP118605">
    <property type="protein sequence ID" value="WGL15550.1"/>
    <property type="molecule type" value="Genomic_DNA"/>
</dbReference>
<dbReference type="PROSITE" id="PS51257">
    <property type="entry name" value="PROKAR_LIPOPROTEIN"/>
    <property type="match status" value="1"/>
</dbReference>
<evidence type="ECO:0000313" key="1">
    <source>
        <dbReference type="EMBL" id="WGL15550.1"/>
    </source>
</evidence>
<dbReference type="RefSeq" id="WP_280318462.1">
    <property type="nucleotide sequence ID" value="NZ_CP118605.1"/>
</dbReference>
<keyword evidence="2" id="KW-1185">Reference proteome</keyword>
<name>A0ABY8NA85_9GAMM</name>
<gene>
    <name evidence="1" type="ORF">PVT68_12295</name>
</gene>
<sequence>MNKLITGVFISSITIATSGCGALLPEGEDGMKWVAGGLAGLAVVAGAADAGIDPAVGGELAARATMSVVQSGTSHQPAMDLDSFADVHSFSTNKQPVNSGNSEVNSEGYRHYQYAFNCGYGEERTVPVPYKTEEGLALTKQYAKAASCNHIDEMQRLAQHCESLNRPHCIER</sequence>
<organism evidence="1 2">
    <name type="scientific">Microbulbifer bruguierae</name>
    <dbReference type="NCBI Taxonomy" id="3029061"/>
    <lineage>
        <taxon>Bacteria</taxon>
        <taxon>Pseudomonadati</taxon>
        <taxon>Pseudomonadota</taxon>
        <taxon>Gammaproteobacteria</taxon>
        <taxon>Cellvibrionales</taxon>
        <taxon>Microbulbiferaceae</taxon>
        <taxon>Microbulbifer</taxon>
    </lineage>
</organism>
<dbReference type="Proteomes" id="UP001236500">
    <property type="component" value="Chromosome"/>
</dbReference>
<protein>
    <recommendedName>
        <fullName evidence="3">Lipoprotein</fullName>
    </recommendedName>
</protein>
<accession>A0ABY8NA85</accession>
<reference evidence="1 2" key="1">
    <citation type="submission" date="2023-02" db="EMBL/GenBank/DDBJ databases">
        <title>Description and genomic characterization of Microbulbifer bruguierae sp. nov., isolated from the sediment of mangrove plant Bruguiera sexangula.</title>
        <authorList>
            <person name="Long M."/>
        </authorList>
    </citation>
    <scope>NUCLEOTIDE SEQUENCE [LARGE SCALE GENOMIC DNA]</scope>
    <source>
        <strain evidence="1 2">H12</strain>
    </source>
</reference>
<proteinExistence type="predicted"/>
<evidence type="ECO:0000313" key="2">
    <source>
        <dbReference type="Proteomes" id="UP001236500"/>
    </source>
</evidence>